<dbReference type="NCBIfam" id="TIGR03371">
    <property type="entry name" value="cellulose_yhjQ"/>
    <property type="match status" value="1"/>
</dbReference>
<dbReference type="SUPFAM" id="SSF52540">
    <property type="entry name" value="P-loop containing nucleoside triphosphate hydrolases"/>
    <property type="match status" value="1"/>
</dbReference>
<comment type="caution">
    <text evidence="1">The sequence shown here is derived from an EMBL/GenBank/DDBJ whole genome shotgun (WGS) entry which is preliminary data.</text>
</comment>
<dbReference type="Pfam" id="PF06564">
    <property type="entry name" value="CBP_BcsQ"/>
    <property type="match status" value="1"/>
</dbReference>
<dbReference type="RefSeq" id="WP_186950827.1">
    <property type="nucleotide sequence ID" value="NZ_JACOGF010000023.1"/>
</dbReference>
<name>A0ABR6ZYQ8_9BURK</name>
<dbReference type="InterPro" id="IPR050678">
    <property type="entry name" value="DNA_Partitioning_ATPase"/>
</dbReference>
<evidence type="ECO:0000313" key="1">
    <source>
        <dbReference type="EMBL" id="MBC3920992.1"/>
    </source>
</evidence>
<reference evidence="1 2" key="1">
    <citation type="submission" date="2020-08" db="EMBL/GenBank/DDBJ databases">
        <title>Novel species isolated from subtropical streams in China.</title>
        <authorList>
            <person name="Lu H."/>
        </authorList>
    </citation>
    <scope>NUCLEOTIDE SEQUENCE [LARGE SCALE GENOMIC DNA]</scope>
    <source>
        <strain evidence="1 2">CY18W</strain>
    </source>
</reference>
<dbReference type="Gene3D" id="3.40.50.300">
    <property type="entry name" value="P-loop containing nucleotide triphosphate hydrolases"/>
    <property type="match status" value="1"/>
</dbReference>
<dbReference type="InterPro" id="IPR017746">
    <property type="entry name" value="Cellulose_synthase_operon_BcsQ"/>
</dbReference>
<accession>A0ABR6ZYQ8</accession>
<proteinExistence type="predicted"/>
<protein>
    <submittedName>
        <fullName evidence="1">Cellulose synthase operon protein YhjQ</fullName>
    </submittedName>
</protein>
<dbReference type="Proteomes" id="UP000650424">
    <property type="component" value="Unassembled WGS sequence"/>
</dbReference>
<organism evidence="1 2">
    <name type="scientific">Undibacterium hunanense</name>
    <dbReference type="NCBI Taxonomy" id="2762292"/>
    <lineage>
        <taxon>Bacteria</taxon>
        <taxon>Pseudomonadati</taxon>
        <taxon>Pseudomonadota</taxon>
        <taxon>Betaproteobacteria</taxon>
        <taxon>Burkholderiales</taxon>
        <taxon>Oxalobacteraceae</taxon>
        <taxon>Undibacterium</taxon>
    </lineage>
</organism>
<dbReference type="CDD" id="cd02042">
    <property type="entry name" value="ParAB_family"/>
    <property type="match status" value="1"/>
</dbReference>
<dbReference type="PANTHER" id="PTHR13696:SF99">
    <property type="entry name" value="COBYRINIC ACID AC-DIAMIDE SYNTHASE"/>
    <property type="match status" value="1"/>
</dbReference>
<dbReference type="InterPro" id="IPR027417">
    <property type="entry name" value="P-loop_NTPase"/>
</dbReference>
<keyword evidence="2" id="KW-1185">Reference proteome</keyword>
<gene>
    <name evidence="1" type="primary">yhjQ</name>
    <name evidence="1" type="ORF">H8L32_26245</name>
</gene>
<dbReference type="PANTHER" id="PTHR13696">
    <property type="entry name" value="P-LOOP CONTAINING NUCLEOSIDE TRIPHOSPHATE HYDROLASE"/>
    <property type="match status" value="1"/>
</dbReference>
<dbReference type="EMBL" id="JACOGF010000023">
    <property type="protein sequence ID" value="MBC3920992.1"/>
    <property type="molecule type" value="Genomic_DNA"/>
</dbReference>
<sequence>MKIIAVVSMKGGVGKTSVTANLAAVLAQDASTDSIAVLNLDPQNSLHLHFGLGVALEDGVCRQTVLEQDWSDAAYPTAYNVINLPYGDVSEAERKKFELCLTNQPDWIEQQIRLLDLPDDAILLIDTPPGPSVYLRQAVACADLIVMVALADASSYATIPAMESWLSNMETGTSLDHCMLLLNQLEPDNKLNTDIASALSKSYGQRMLPFGIPRDEAISMAFAFQQPLCHYAPDHPAVGQFQGIADWAVEMLNESI</sequence>
<evidence type="ECO:0000313" key="2">
    <source>
        <dbReference type="Proteomes" id="UP000650424"/>
    </source>
</evidence>